<reference evidence="2 3" key="1">
    <citation type="submission" date="2007-07" db="EMBL/GenBank/DDBJ databases">
        <title>Complete sequence of Fervidobacterium nodosum Rt17-B1.</title>
        <authorList>
            <consortium name="US DOE Joint Genome Institute"/>
            <person name="Copeland A."/>
            <person name="Lucas S."/>
            <person name="Lapidus A."/>
            <person name="Barry K."/>
            <person name="Glavina del Rio T."/>
            <person name="Dalin E."/>
            <person name="Tice H."/>
            <person name="Pitluck S."/>
            <person name="Saunders E."/>
            <person name="Brettin T."/>
            <person name="Bruce D."/>
            <person name="Detter J.C."/>
            <person name="Han C."/>
            <person name="Schmutz J."/>
            <person name="Larimer F."/>
            <person name="Land M."/>
            <person name="Hauser L."/>
            <person name="Kyrpides N."/>
            <person name="Mikhailova N."/>
            <person name="Nelson K."/>
            <person name="Gogarten J.P."/>
            <person name="Noll K."/>
            <person name="Richardson P."/>
        </authorList>
    </citation>
    <scope>NUCLEOTIDE SEQUENCE [LARGE SCALE GENOMIC DNA]</scope>
    <source>
        <strain evidence="3">ATCC 35602 / DSM 5306 / Rt17-B1</strain>
    </source>
</reference>
<reference evidence="2 3" key="2">
    <citation type="journal article" date="2009" name="Proc. Natl. Acad. Sci. U.S.A.">
        <title>On the chimeric nature, thermophilic origin, and phylogenetic placement of the Thermotogales.</title>
        <authorList>
            <person name="Zhaxybayeva O."/>
            <person name="Swithers K.S."/>
            <person name="Lapierre P."/>
            <person name="Fournier G.P."/>
            <person name="Bickhart D.M."/>
            <person name="DeBoy R.T."/>
            <person name="Nelson K.E."/>
            <person name="Nesbo C.L."/>
            <person name="Doolittle W.F."/>
            <person name="Gogarten J.P."/>
            <person name="Noll K.M."/>
        </authorList>
    </citation>
    <scope>NUCLEOTIDE SEQUENCE [LARGE SCALE GENOMIC DNA]</scope>
    <source>
        <strain evidence="3">ATCC 35602 / DSM 5306 / Rt17-B1</strain>
    </source>
</reference>
<feature type="domain" description="Flavodoxin" evidence="1">
    <location>
        <begin position="8"/>
        <end position="99"/>
    </location>
</feature>
<evidence type="ECO:0000313" key="3">
    <source>
        <dbReference type="Proteomes" id="UP000002415"/>
    </source>
</evidence>
<dbReference type="PANTHER" id="PTHR38030:SF2">
    <property type="entry name" value="PROTOPORPHYRINOGEN IX DEHYDROGENASE [QUINONE]"/>
    <property type="match status" value="1"/>
</dbReference>
<dbReference type="GO" id="GO:0070819">
    <property type="term" value="F:menaquinone-dependent protoporphyrinogen oxidase activity"/>
    <property type="evidence" value="ECO:0007669"/>
    <property type="project" value="TreeGrafter"/>
</dbReference>
<dbReference type="EMBL" id="CP000771">
    <property type="protein sequence ID" value="ABS61020.1"/>
    <property type="molecule type" value="Genomic_DNA"/>
</dbReference>
<dbReference type="SUPFAM" id="SSF52218">
    <property type="entry name" value="Flavoproteins"/>
    <property type="match status" value="1"/>
</dbReference>
<dbReference type="GO" id="GO:0010181">
    <property type="term" value="F:FMN binding"/>
    <property type="evidence" value="ECO:0007669"/>
    <property type="project" value="TreeGrafter"/>
</dbReference>
<dbReference type="OrthoDB" id="4564047at2"/>
<dbReference type="eggNOG" id="COG0716">
    <property type="taxonomic scope" value="Bacteria"/>
</dbReference>
<dbReference type="STRING" id="381764.Fnod_1173"/>
<dbReference type="HOGENOM" id="CLU_105338_0_0_0"/>
<dbReference type="InterPro" id="IPR052200">
    <property type="entry name" value="Protoporphyrinogen_IX_DH"/>
</dbReference>
<accession>A7HM87</accession>
<dbReference type="GO" id="GO:0006783">
    <property type="term" value="P:heme biosynthetic process"/>
    <property type="evidence" value="ECO:0007669"/>
    <property type="project" value="TreeGrafter"/>
</dbReference>
<dbReference type="InterPro" id="IPR029039">
    <property type="entry name" value="Flavoprotein-like_sf"/>
</dbReference>
<dbReference type="AlphaFoldDB" id="A7HM87"/>
<protein>
    <submittedName>
        <fullName evidence="2">Flavodoxin</fullName>
    </submittedName>
</protein>
<dbReference type="RefSeq" id="WP_011994332.1">
    <property type="nucleotide sequence ID" value="NC_009718.1"/>
</dbReference>
<dbReference type="InterPro" id="IPR026816">
    <property type="entry name" value="Flavodoxin_dom"/>
</dbReference>
<dbReference type="Pfam" id="PF12724">
    <property type="entry name" value="Flavodoxin_5"/>
    <property type="match status" value="1"/>
</dbReference>
<keyword evidence="3" id="KW-1185">Reference proteome</keyword>
<proteinExistence type="predicted"/>
<dbReference type="Gene3D" id="3.40.50.360">
    <property type="match status" value="1"/>
</dbReference>
<evidence type="ECO:0000313" key="2">
    <source>
        <dbReference type="EMBL" id="ABS61020.1"/>
    </source>
</evidence>
<dbReference type="Proteomes" id="UP000002415">
    <property type="component" value="Chromosome"/>
</dbReference>
<dbReference type="PANTHER" id="PTHR38030">
    <property type="entry name" value="PROTOPORPHYRINOGEN IX DEHYDROGENASE [MENAQUINONE]"/>
    <property type="match status" value="1"/>
</dbReference>
<sequence length="152" mass="16858">MEGKNAIIICVSKHQGNTLKIANKMAEVLKCEVKGPKEISPEEILKYDIIGLGSGIYAFGMHRSLKRLIKKVKDGDGKKVFLFSTSADLDGKKYHKSMIRLLEKKNFNLIGEFNCPGSYFGLIFGKKGGVNPDRPDESDLNAAAEFARKMAF</sequence>
<organism evidence="2 3">
    <name type="scientific">Fervidobacterium nodosum (strain ATCC 35602 / DSM 5306 / Rt17-B1)</name>
    <dbReference type="NCBI Taxonomy" id="381764"/>
    <lineage>
        <taxon>Bacteria</taxon>
        <taxon>Thermotogati</taxon>
        <taxon>Thermotogota</taxon>
        <taxon>Thermotogae</taxon>
        <taxon>Thermotogales</taxon>
        <taxon>Fervidobacteriaceae</taxon>
        <taxon>Fervidobacterium</taxon>
    </lineage>
</organism>
<name>A7HM87_FERNB</name>
<dbReference type="KEGG" id="fno:Fnod_1173"/>
<gene>
    <name evidence="2" type="ordered locus">Fnod_1173</name>
</gene>
<evidence type="ECO:0000259" key="1">
    <source>
        <dbReference type="Pfam" id="PF12724"/>
    </source>
</evidence>